<sequence>MKNEDLKINKKTRLVRYPARGSYQRETAYEIIDSTPMCHVSYIIEGEPYITPTLQWREDDDFYWHGSSASRFLRSIDGKKVSINVMLFDGLVLARSGFHHSAN</sequence>
<dbReference type="EMBL" id="UINC01162366">
    <property type="protein sequence ID" value="SVD62087.1"/>
    <property type="molecule type" value="Genomic_DNA"/>
</dbReference>
<accession>A0A382WTB5</accession>
<evidence type="ECO:0008006" key="2">
    <source>
        <dbReference type="Google" id="ProtNLM"/>
    </source>
</evidence>
<name>A0A382WTB5_9ZZZZ</name>
<organism evidence="1">
    <name type="scientific">marine metagenome</name>
    <dbReference type="NCBI Taxonomy" id="408172"/>
    <lineage>
        <taxon>unclassified sequences</taxon>
        <taxon>metagenomes</taxon>
        <taxon>ecological metagenomes</taxon>
    </lineage>
</organism>
<dbReference type="SUPFAM" id="SSF50475">
    <property type="entry name" value="FMN-binding split barrel"/>
    <property type="match status" value="1"/>
</dbReference>
<dbReference type="PANTHER" id="PTHR34071">
    <property type="entry name" value="5-NITROIMIDAZOLE ANTIBIOTICS RESISTANCE PROTEIN, NIMA-FAMILY-RELATED PROTEIN-RELATED"/>
    <property type="match status" value="1"/>
</dbReference>
<gene>
    <name evidence="1" type="ORF">METZ01_LOCUS414941</name>
</gene>
<dbReference type="Pfam" id="PF12900">
    <property type="entry name" value="Pyridox_ox_2"/>
    <property type="match status" value="1"/>
</dbReference>
<evidence type="ECO:0000313" key="1">
    <source>
        <dbReference type="EMBL" id="SVD62087.1"/>
    </source>
</evidence>
<dbReference type="InterPro" id="IPR012349">
    <property type="entry name" value="Split_barrel_FMN-bd"/>
</dbReference>
<dbReference type="AlphaFoldDB" id="A0A382WTB5"/>
<dbReference type="InterPro" id="IPR024747">
    <property type="entry name" value="Pyridox_Oxase-rel"/>
</dbReference>
<protein>
    <recommendedName>
        <fullName evidence="2">Pyridoxamine 5'-phosphate oxidase putative domain-containing protein</fullName>
    </recommendedName>
</protein>
<dbReference type="Gene3D" id="2.30.110.10">
    <property type="entry name" value="Electron Transport, Fmn-binding Protein, Chain A"/>
    <property type="match status" value="1"/>
</dbReference>
<feature type="non-terminal residue" evidence="1">
    <location>
        <position position="103"/>
    </location>
</feature>
<reference evidence="1" key="1">
    <citation type="submission" date="2018-05" db="EMBL/GenBank/DDBJ databases">
        <authorList>
            <person name="Lanie J.A."/>
            <person name="Ng W.-L."/>
            <person name="Kazmierczak K.M."/>
            <person name="Andrzejewski T.M."/>
            <person name="Davidsen T.M."/>
            <person name="Wayne K.J."/>
            <person name="Tettelin H."/>
            <person name="Glass J.I."/>
            <person name="Rusch D."/>
            <person name="Podicherti R."/>
            <person name="Tsui H.-C.T."/>
            <person name="Winkler M.E."/>
        </authorList>
    </citation>
    <scope>NUCLEOTIDE SEQUENCE</scope>
</reference>
<proteinExistence type="predicted"/>
<dbReference type="PANTHER" id="PTHR34071:SF2">
    <property type="entry name" value="FLAVIN-NUCLEOTIDE-BINDING PROTEIN"/>
    <property type="match status" value="1"/>
</dbReference>